<evidence type="ECO:0000313" key="4">
    <source>
        <dbReference type="Proteomes" id="UP000054561"/>
    </source>
</evidence>
<dbReference type="Proteomes" id="UP000054561">
    <property type="component" value="Unassembled WGS sequence"/>
</dbReference>
<evidence type="ECO:0000259" key="2">
    <source>
        <dbReference type="PROSITE" id="PS51203"/>
    </source>
</evidence>
<evidence type="ECO:0000313" key="3">
    <source>
        <dbReference type="EMBL" id="KJP87574.1"/>
    </source>
</evidence>
<accession>A0A0D9QKN8</accession>
<dbReference type="Pfam" id="PF04969">
    <property type="entry name" value="CS"/>
    <property type="match status" value="1"/>
</dbReference>
<dbReference type="SUPFAM" id="SSF49764">
    <property type="entry name" value="HSP20-like chaperones"/>
    <property type="match status" value="1"/>
</dbReference>
<dbReference type="GO" id="GO:0005634">
    <property type="term" value="C:nucleus"/>
    <property type="evidence" value="ECO:0007669"/>
    <property type="project" value="TreeGrafter"/>
</dbReference>
<dbReference type="PANTHER" id="PTHR22932:SF1">
    <property type="entry name" value="CO-CHAPERONE PROTEIN DAF-41"/>
    <property type="match status" value="1"/>
</dbReference>
<organism evidence="3 4">
    <name type="scientific">Plasmodium fragile</name>
    <dbReference type="NCBI Taxonomy" id="5857"/>
    <lineage>
        <taxon>Eukaryota</taxon>
        <taxon>Sar</taxon>
        <taxon>Alveolata</taxon>
        <taxon>Apicomplexa</taxon>
        <taxon>Aconoidasida</taxon>
        <taxon>Haemosporida</taxon>
        <taxon>Plasmodiidae</taxon>
        <taxon>Plasmodium</taxon>
        <taxon>Plasmodium (Plasmodium)</taxon>
    </lineage>
</organism>
<dbReference type="OrthoDB" id="1564555at2759"/>
<dbReference type="EMBL" id="KQ001672">
    <property type="protein sequence ID" value="KJP87574.1"/>
    <property type="molecule type" value="Genomic_DNA"/>
</dbReference>
<dbReference type="InterPro" id="IPR045250">
    <property type="entry name" value="p23-like"/>
</dbReference>
<dbReference type="InterPro" id="IPR007052">
    <property type="entry name" value="CS_dom"/>
</dbReference>
<dbReference type="GeneID" id="24268056"/>
<dbReference type="GO" id="GO:0005829">
    <property type="term" value="C:cytosol"/>
    <property type="evidence" value="ECO:0007669"/>
    <property type="project" value="TreeGrafter"/>
</dbReference>
<dbReference type="RefSeq" id="XP_012335788.1">
    <property type="nucleotide sequence ID" value="XM_012480365.1"/>
</dbReference>
<dbReference type="AlphaFoldDB" id="A0A0D9QKN8"/>
<dbReference type="GO" id="GO:0051131">
    <property type="term" value="P:chaperone-mediated protein complex assembly"/>
    <property type="evidence" value="ECO:0007669"/>
    <property type="project" value="TreeGrafter"/>
</dbReference>
<dbReference type="VEuPathDB" id="PlasmoDB:AK88_02742"/>
<dbReference type="GO" id="GO:0051087">
    <property type="term" value="F:protein-folding chaperone binding"/>
    <property type="evidence" value="ECO:0007669"/>
    <property type="project" value="TreeGrafter"/>
</dbReference>
<dbReference type="InterPro" id="IPR008978">
    <property type="entry name" value="HSP20-like_chaperone"/>
</dbReference>
<sequence>MHMLRERSLHGDSIPTCLTTCSVVFASSNLHNIFTIHRDEFPTVRWGQNSKKLTLLISIPFVQGEKVEFTESNIHLTASNKQGQNFELSLDLLRPIIPQKCSYTSLDSGLKIQIEKQVKEPCWKRLTKNEKVNFLIKDKRLSDPTDCEEAKEVWLGEYMFFKRKNKSKNSPTRVDDADPTKKQDIVQASKMAPYAHGHSVICHDRTAKGG</sequence>
<proteinExistence type="inferred from homology"/>
<dbReference type="PROSITE" id="PS51203">
    <property type="entry name" value="CS"/>
    <property type="match status" value="1"/>
</dbReference>
<dbReference type="OMA" id="GDPNDCE"/>
<dbReference type="GO" id="GO:0051879">
    <property type="term" value="F:Hsp90 protein binding"/>
    <property type="evidence" value="ECO:0007669"/>
    <property type="project" value="InterPro"/>
</dbReference>
<evidence type="ECO:0000256" key="1">
    <source>
        <dbReference type="ARBA" id="ARBA00025733"/>
    </source>
</evidence>
<gene>
    <name evidence="3" type="ORF">AK88_02742</name>
</gene>
<dbReference type="PANTHER" id="PTHR22932">
    <property type="entry name" value="TELOMERASE-BINDING PROTEIN P23 HSP90 CO-CHAPERONE"/>
    <property type="match status" value="1"/>
</dbReference>
<dbReference type="GO" id="GO:0006457">
    <property type="term" value="P:protein folding"/>
    <property type="evidence" value="ECO:0007669"/>
    <property type="project" value="TreeGrafter"/>
</dbReference>
<keyword evidence="4" id="KW-1185">Reference proteome</keyword>
<dbReference type="Gene3D" id="2.60.40.790">
    <property type="match status" value="1"/>
</dbReference>
<feature type="domain" description="CS" evidence="2">
    <location>
        <begin position="39"/>
        <end position="127"/>
    </location>
</feature>
<reference evidence="3 4" key="1">
    <citation type="submission" date="2014-03" db="EMBL/GenBank/DDBJ databases">
        <title>The Genome Sequence of Plasmodium fragile nilgiri.</title>
        <authorList>
            <consortium name="The Broad Institute Genomics Platform"/>
            <consortium name="The Broad Institute Genome Sequencing Center for Infectious Disease"/>
            <person name="Neafsey D."/>
            <person name="Duraisingh M."/>
            <person name="Young S.K."/>
            <person name="Zeng Q."/>
            <person name="Gargeya S."/>
            <person name="Abouelleil A."/>
            <person name="Alvarado L."/>
            <person name="Chapman S.B."/>
            <person name="Gainer-Dewar J."/>
            <person name="Goldberg J."/>
            <person name="Griggs A."/>
            <person name="Gujja S."/>
            <person name="Hansen M."/>
            <person name="Howarth C."/>
            <person name="Imamovic A."/>
            <person name="Larimer J."/>
            <person name="Pearson M."/>
            <person name="Poon T.W."/>
            <person name="Priest M."/>
            <person name="Roberts A."/>
            <person name="Saif S."/>
            <person name="Shea T."/>
            <person name="Sykes S."/>
            <person name="Wortman J."/>
            <person name="Nusbaum C."/>
            <person name="Birren B."/>
        </authorList>
    </citation>
    <scope>NUCLEOTIDE SEQUENCE [LARGE SCALE GENOMIC DNA]</scope>
    <source>
        <strain evidence="4">nilgiri</strain>
    </source>
</reference>
<protein>
    <recommendedName>
        <fullName evidence="2">CS domain-containing protein</fullName>
    </recommendedName>
</protein>
<name>A0A0D9QKN8_PLAFR</name>
<comment type="similarity">
    <text evidence="1">Belongs to the p23/wos2 family.</text>
</comment>